<evidence type="ECO:0000313" key="3">
    <source>
        <dbReference type="Proteomes" id="UP000746747"/>
    </source>
</evidence>
<name>A0A8J2M8B5_9BILA</name>
<dbReference type="EMBL" id="CAKAEH010001592">
    <property type="protein sequence ID" value="CAG9537836.1"/>
    <property type="molecule type" value="Genomic_DNA"/>
</dbReference>
<dbReference type="AlphaFoldDB" id="A0A8J2M8B5"/>
<protein>
    <submittedName>
        <fullName evidence="2">Uncharacterized protein</fullName>
    </submittedName>
</protein>
<organism evidence="2 3">
    <name type="scientific">Cercopithifilaria johnstoni</name>
    <dbReference type="NCBI Taxonomy" id="2874296"/>
    <lineage>
        <taxon>Eukaryota</taxon>
        <taxon>Metazoa</taxon>
        <taxon>Ecdysozoa</taxon>
        <taxon>Nematoda</taxon>
        <taxon>Chromadorea</taxon>
        <taxon>Rhabditida</taxon>
        <taxon>Spirurina</taxon>
        <taxon>Spiruromorpha</taxon>
        <taxon>Filarioidea</taxon>
        <taxon>Onchocercidae</taxon>
        <taxon>Cercopithifilaria</taxon>
    </lineage>
</organism>
<evidence type="ECO:0000256" key="1">
    <source>
        <dbReference type="SAM" id="Coils"/>
    </source>
</evidence>
<keyword evidence="3" id="KW-1185">Reference proteome</keyword>
<keyword evidence="1" id="KW-0175">Coiled coil</keyword>
<gene>
    <name evidence="2" type="ORF">CJOHNSTONI_LOCUS7599</name>
</gene>
<comment type="caution">
    <text evidence="2">The sequence shown here is derived from an EMBL/GenBank/DDBJ whole genome shotgun (WGS) entry which is preliminary data.</text>
</comment>
<reference evidence="2" key="1">
    <citation type="submission" date="2021-09" db="EMBL/GenBank/DDBJ databases">
        <authorList>
            <consortium name="Pathogen Informatics"/>
        </authorList>
    </citation>
    <scope>NUCLEOTIDE SEQUENCE</scope>
</reference>
<evidence type="ECO:0000313" key="2">
    <source>
        <dbReference type="EMBL" id="CAG9537836.1"/>
    </source>
</evidence>
<dbReference type="OrthoDB" id="5815886at2759"/>
<sequence length="489" mass="55533">MEPVEPIQKNALQCKGCRKRVVTKNELKRILTYYTSQLPCVIEACKVEKRELNSLIKSLQEEIRAKDASIKVLRENLSTIRCTIREFSCFIASNHPGTSIAAAAQTWEKLWKTENEEGLWNAVSSPKIQSTMRHHRSHAKPCISSSADISTANTTQSEKTQFVSPQQNNIFHEFARKNTVPVSRLTNSNISRKPSMNLEQFISPSQKAVTNSDNCLSPQNQTAATAHALITVNQPLNLLISSDANSHAVMPTNSQYKIIQTNNSSQVNGQSIVNHSPAISYLKLNSTETKRKNRNEQAGIKKVQRSETISDVIVLSDDESDEKVNITPEDVITIPRYDSINSLRCKKSHPLVYPKLRIYPGLRISRLHITWLNSFEDITKTKHIMLNVRYAGEHSKQIFHILYYIRSMVEKGEAEGWTRIYSKECEAGGNSRLRIQFDDGQTWFNDAIYFTGFIECGLERYGAYADVCKVELGLQDKQIPANFTRCYWP</sequence>
<feature type="coiled-coil region" evidence="1">
    <location>
        <begin position="42"/>
        <end position="76"/>
    </location>
</feature>
<accession>A0A8J2M8B5</accession>
<dbReference type="Proteomes" id="UP000746747">
    <property type="component" value="Unassembled WGS sequence"/>
</dbReference>
<proteinExistence type="predicted"/>